<organism evidence="3 4">
    <name type="scientific">Sphenostylis stenocarpa</name>
    <dbReference type="NCBI Taxonomy" id="92480"/>
    <lineage>
        <taxon>Eukaryota</taxon>
        <taxon>Viridiplantae</taxon>
        <taxon>Streptophyta</taxon>
        <taxon>Embryophyta</taxon>
        <taxon>Tracheophyta</taxon>
        <taxon>Spermatophyta</taxon>
        <taxon>Magnoliopsida</taxon>
        <taxon>eudicotyledons</taxon>
        <taxon>Gunneridae</taxon>
        <taxon>Pentapetalae</taxon>
        <taxon>rosids</taxon>
        <taxon>fabids</taxon>
        <taxon>Fabales</taxon>
        <taxon>Fabaceae</taxon>
        <taxon>Papilionoideae</taxon>
        <taxon>50 kb inversion clade</taxon>
        <taxon>NPAAA clade</taxon>
        <taxon>indigoferoid/millettioid clade</taxon>
        <taxon>Phaseoleae</taxon>
        <taxon>Sphenostylis</taxon>
    </lineage>
</organism>
<evidence type="ECO:0000256" key="1">
    <source>
        <dbReference type="SAM" id="MobiDB-lite"/>
    </source>
</evidence>
<feature type="transmembrane region" description="Helical" evidence="2">
    <location>
        <begin position="47"/>
        <end position="75"/>
    </location>
</feature>
<evidence type="ECO:0000256" key="2">
    <source>
        <dbReference type="SAM" id="Phobius"/>
    </source>
</evidence>
<dbReference type="AlphaFoldDB" id="A0AA86SS29"/>
<protein>
    <submittedName>
        <fullName evidence="3">Uncharacterized protein</fullName>
    </submittedName>
</protein>
<dbReference type="Gramene" id="rna-AYBTSS11_LOCUS19452">
    <property type="protein sequence ID" value="CAJ1962826.1"/>
    <property type="gene ID" value="gene-AYBTSS11_LOCUS19452"/>
</dbReference>
<keyword evidence="2" id="KW-0812">Transmembrane</keyword>
<feature type="region of interest" description="Disordered" evidence="1">
    <location>
        <begin position="1"/>
        <end position="24"/>
    </location>
</feature>
<proteinExistence type="predicted"/>
<evidence type="ECO:0000313" key="4">
    <source>
        <dbReference type="Proteomes" id="UP001189624"/>
    </source>
</evidence>
<keyword evidence="2" id="KW-0472">Membrane</keyword>
<sequence length="150" mass="16371">MEKNTVDYSPLVTPRGDENASKTASSSLVSPVKGLFSKWTNLNRDSLLGFTGSIFVVFTAPLLIIAFLAIAHLNLTGEDQLQGKKSSKYPSIRLWTFPVLIRGPFGVVSAAEHIGIPLKMDVAAGNRFRQRGTAVSVEGNRRGRKSRVQK</sequence>
<dbReference type="EMBL" id="OY731403">
    <property type="protein sequence ID" value="CAJ1962826.1"/>
    <property type="molecule type" value="Genomic_DNA"/>
</dbReference>
<evidence type="ECO:0000313" key="3">
    <source>
        <dbReference type="EMBL" id="CAJ1962826.1"/>
    </source>
</evidence>
<dbReference type="Proteomes" id="UP001189624">
    <property type="component" value="Chromosome 6"/>
</dbReference>
<keyword evidence="4" id="KW-1185">Reference proteome</keyword>
<accession>A0AA86SS29</accession>
<keyword evidence="2" id="KW-1133">Transmembrane helix</keyword>
<reference evidence="3" key="1">
    <citation type="submission" date="2023-10" db="EMBL/GenBank/DDBJ databases">
        <authorList>
            <person name="Domelevo Entfellner J.-B."/>
        </authorList>
    </citation>
    <scope>NUCLEOTIDE SEQUENCE</scope>
</reference>
<gene>
    <name evidence="3" type="ORF">AYBTSS11_LOCUS19452</name>
</gene>
<name>A0AA86SS29_9FABA</name>